<feature type="compositionally biased region" description="Polar residues" evidence="1">
    <location>
        <begin position="1"/>
        <end position="10"/>
    </location>
</feature>
<feature type="compositionally biased region" description="Low complexity" evidence="1">
    <location>
        <begin position="12"/>
        <end position="43"/>
    </location>
</feature>
<dbReference type="EMBL" id="JBJQOH010000003">
    <property type="protein sequence ID" value="KAL3694336.1"/>
    <property type="molecule type" value="Genomic_DNA"/>
</dbReference>
<proteinExistence type="predicted"/>
<gene>
    <name evidence="2" type="ORF">R1sor_007987</name>
</gene>
<reference evidence="2 3" key="1">
    <citation type="submission" date="2024-09" db="EMBL/GenBank/DDBJ databases">
        <title>Chromosome-scale assembly of Riccia sorocarpa.</title>
        <authorList>
            <person name="Paukszto L."/>
        </authorList>
    </citation>
    <scope>NUCLEOTIDE SEQUENCE [LARGE SCALE GENOMIC DNA]</scope>
    <source>
        <strain evidence="2">LP-2024</strain>
        <tissue evidence="2">Aerial parts of the thallus</tissue>
    </source>
</reference>
<keyword evidence="3" id="KW-1185">Reference proteome</keyword>
<dbReference type="Proteomes" id="UP001633002">
    <property type="component" value="Unassembled WGS sequence"/>
</dbReference>
<organism evidence="2 3">
    <name type="scientific">Riccia sorocarpa</name>
    <dbReference type="NCBI Taxonomy" id="122646"/>
    <lineage>
        <taxon>Eukaryota</taxon>
        <taxon>Viridiplantae</taxon>
        <taxon>Streptophyta</taxon>
        <taxon>Embryophyta</taxon>
        <taxon>Marchantiophyta</taxon>
        <taxon>Marchantiopsida</taxon>
        <taxon>Marchantiidae</taxon>
        <taxon>Marchantiales</taxon>
        <taxon>Ricciaceae</taxon>
        <taxon>Riccia</taxon>
    </lineage>
</organism>
<comment type="caution">
    <text evidence="2">The sequence shown here is derived from an EMBL/GenBank/DDBJ whole genome shotgun (WGS) entry which is preliminary data.</text>
</comment>
<dbReference type="SUPFAM" id="SSF56219">
    <property type="entry name" value="DNase I-like"/>
    <property type="match status" value="1"/>
</dbReference>
<evidence type="ECO:0000313" key="3">
    <source>
        <dbReference type="Proteomes" id="UP001633002"/>
    </source>
</evidence>
<protein>
    <recommendedName>
        <fullName evidence="4">Endonuclease/exonuclease/phosphatase domain-containing protein</fullName>
    </recommendedName>
</protein>
<sequence length="413" mass="45670">MTLLQASLTGFSKESSASTSSARVANTQSHPQSSTPSASSQPTTSFAIVPFQKKEVPLYPPSPAFPVSSDLFPEAPIITEVCDEVPSAQEHSGPQPVNPTTSSPSIRELLAQRRKGPSGKTTSRRVTKRTSSSDRDSAVGGETHVSADRLNVLVGTFTSEYRVLAADALGQRGGVTILVHSSCKVVEWTAVNHRIVWGSIQTNGLALSVASIYAPIEATDRKLFWRQLMELLPSRKFLFGGDWNVVEAPDDSSSSSNWLSHQESVNFFNFKANFDLLDVRKAGCVLRGPSFTRSQMRDGRMSWAVLDRFYSPVSLLAGFQMTLVHHSEFTTSDHLPASLLFSGERGCRPGPQGSLYFKADPRILKEPELKETINVIWSKHKHEGLLDSPEKFFAAWREIWARLEAIQNHKWRL</sequence>
<dbReference type="Gene3D" id="3.60.10.10">
    <property type="entry name" value="Endonuclease/exonuclease/phosphatase"/>
    <property type="match status" value="1"/>
</dbReference>
<accession>A0ABD3HTR3</accession>
<feature type="region of interest" description="Disordered" evidence="1">
    <location>
        <begin position="111"/>
        <end position="141"/>
    </location>
</feature>
<name>A0ABD3HTR3_9MARC</name>
<dbReference type="InterPro" id="IPR036691">
    <property type="entry name" value="Endo/exonu/phosph_ase_sf"/>
</dbReference>
<dbReference type="AlphaFoldDB" id="A0ABD3HTR3"/>
<feature type="compositionally biased region" description="Basic residues" evidence="1">
    <location>
        <begin position="112"/>
        <end position="128"/>
    </location>
</feature>
<evidence type="ECO:0000313" key="2">
    <source>
        <dbReference type="EMBL" id="KAL3694336.1"/>
    </source>
</evidence>
<feature type="region of interest" description="Disordered" evidence="1">
    <location>
        <begin position="1"/>
        <end position="43"/>
    </location>
</feature>
<evidence type="ECO:0000256" key="1">
    <source>
        <dbReference type="SAM" id="MobiDB-lite"/>
    </source>
</evidence>
<evidence type="ECO:0008006" key="4">
    <source>
        <dbReference type="Google" id="ProtNLM"/>
    </source>
</evidence>